<dbReference type="AlphaFoldDB" id="B0MBN3"/>
<accession>B0MBN3</accession>
<keyword evidence="1" id="KW-1133">Transmembrane helix</keyword>
<sequence>MYTKFTCLKKPRFYLFFLFRLCYDFFRELIFLNILVIYLDFINEY</sequence>
<comment type="caution">
    <text evidence="2">The sequence shown here is derived from an EMBL/GenBank/DDBJ whole genome shotgun (WGS) entry which is preliminary data.</text>
</comment>
<reference evidence="2" key="1">
    <citation type="submission" date="2007-11" db="EMBL/GenBank/DDBJ databases">
        <authorList>
            <person name="Fulton L."/>
            <person name="Clifton S."/>
            <person name="Fulton B."/>
            <person name="Xu J."/>
            <person name="Minx P."/>
            <person name="Pepin K.H."/>
            <person name="Johnson M."/>
            <person name="Thiruvilangam P."/>
            <person name="Bhonagiri V."/>
            <person name="Nash W.E."/>
            <person name="Mardis E.R."/>
            <person name="Wilson R.K."/>
        </authorList>
    </citation>
    <scope>NUCLEOTIDE SEQUENCE [LARGE SCALE GENOMIC DNA]</scope>
    <source>
        <strain evidence="2">DSM 14662</strain>
    </source>
</reference>
<gene>
    <name evidence="2" type="ORF">ANACAC_01054</name>
</gene>
<evidence type="ECO:0000313" key="2">
    <source>
        <dbReference type="EMBL" id="EDR98467.1"/>
    </source>
</evidence>
<dbReference type="EMBL" id="ABAX03000010">
    <property type="protein sequence ID" value="EDR98467.1"/>
    <property type="molecule type" value="Genomic_DNA"/>
</dbReference>
<proteinExistence type="predicted"/>
<keyword evidence="3" id="KW-1185">Reference proteome</keyword>
<protein>
    <submittedName>
        <fullName evidence="2">Uncharacterized protein</fullName>
    </submittedName>
</protein>
<reference evidence="2" key="2">
    <citation type="submission" date="2013-11" db="EMBL/GenBank/DDBJ databases">
        <title>Draft genome sequence of Anaerostipes caccae (DSM 14662).</title>
        <authorList>
            <person name="Sudarsanam P."/>
            <person name="Ley R."/>
            <person name="Guruge J."/>
            <person name="Turnbaugh P.J."/>
            <person name="Mahowald M."/>
            <person name="Liep D."/>
            <person name="Gordon J."/>
        </authorList>
    </citation>
    <scope>NUCLEOTIDE SEQUENCE</scope>
    <source>
        <strain evidence="2">DSM 14662</strain>
    </source>
</reference>
<name>B0MBN3_ANACD</name>
<dbReference type="Proteomes" id="UP000004935">
    <property type="component" value="Unassembled WGS sequence"/>
</dbReference>
<keyword evidence="1" id="KW-0812">Transmembrane</keyword>
<organism evidence="2 3">
    <name type="scientific">Anaerostipes caccae (strain DSM 14662 / CCUG 47493 / JCM 13470 / NCIMB 13811 / L1-92)</name>
    <dbReference type="NCBI Taxonomy" id="411490"/>
    <lineage>
        <taxon>Bacteria</taxon>
        <taxon>Bacillati</taxon>
        <taxon>Bacillota</taxon>
        <taxon>Clostridia</taxon>
        <taxon>Lachnospirales</taxon>
        <taxon>Lachnospiraceae</taxon>
        <taxon>Anaerostipes</taxon>
    </lineage>
</organism>
<dbReference type="HOGENOM" id="CLU_3195327_0_0_9"/>
<feature type="transmembrane region" description="Helical" evidence="1">
    <location>
        <begin position="12"/>
        <end position="39"/>
    </location>
</feature>
<evidence type="ECO:0000313" key="3">
    <source>
        <dbReference type="Proteomes" id="UP000004935"/>
    </source>
</evidence>
<evidence type="ECO:0000256" key="1">
    <source>
        <dbReference type="SAM" id="Phobius"/>
    </source>
</evidence>
<dbReference type="STRING" id="411490.ANACAC_01054"/>
<keyword evidence="1" id="KW-0472">Membrane</keyword>